<dbReference type="Pfam" id="PF01869">
    <property type="entry name" value="BcrAD_BadFG"/>
    <property type="match status" value="2"/>
</dbReference>
<keyword evidence="4" id="KW-0411">Iron-sulfur</keyword>
<dbReference type="InterPro" id="IPR018709">
    <property type="entry name" value="CoA_activase_DUF2229"/>
</dbReference>
<organism evidence="7">
    <name type="scientific">Caldithrix abyssi</name>
    <dbReference type="NCBI Taxonomy" id="187145"/>
    <lineage>
        <taxon>Bacteria</taxon>
        <taxon>Pseudomonadati</taxon>
        <taxon>Calditrichota</taxon>
        <taxon>Calditrichia</taxon>
        <taxon>Calditrichales</taxon>
        <taxon>Calditrichaceae</taxon>
        <taxon>Caldithrix</taxon>
    </lineage>
</organism>
<feature type="domain" description="ATPase BadF/BadG/BcrA/BcrD type" evidence="5">
    <location>
        <begin position="328"/>
        <end position="581"/>
    </location>
</feature>
<dbReference type="InterPro" id="IPR051805">
    <property type="entry name" value="Dehydratase_Activator_Redct"/>
</dbReference>
<dbReference type="CDD" id="cd24034">
    <property type="entry name" value="ASKHA_NBD_O66634-like_rpt1"/>
    <property type="match status" value="1"/>
</dbReference>
<dbReference type="CDD" id="cd24035">
    <property type="entry name" value="ASKHA_NBD_O66634-like_rpt2"/>
    <property type="match status" value="1"/>
</dbReference>
<gene>
    <name evidence="7" type="ORF">ENK44_07130</name>
</gene>
<dbReference type="InterPro" id="IPR043129">
    <property type="entry name" value="ATPase_NBD"/>
</dbReference>
<evidence type="ECO:0000256" key="3">
    <source>
        <dbReference type="ARBA" id="ARBA00023004"/>
    </source>
</evidence>
<proteinExistence type="predicted"/>
<dbReference type="PANTHER" id="PTHR32329">
    <property type="entry name" value="BIFUNCTIONAL PROTEIN [INCLUDES 2-HYDROXYACYL-COA DEHYDRATASE (N-TER) AND ITS ACTIVATOR DOMAIN (C_TERM)-RELATED"/>
    <property type="match status" value="1"/>
</dbReference>
<dbReference type="InterPro" id="IPR008275">
    <property type="entry name" value="CoA_E_activase_dom"/>
</dbReference>
<dbReference type="GO" id="GO:0051536">
    <property type="term" value="F:iron-sulfur cluster binding"/>
    <property type="evidence" value="ECO:0007669"/>
    <property type="project" value="UniProtKB-KW"/>
</dbReference>
<dbReference type="PANTHER" id="PTHR32329:SF2">
    <property type="entry name" value="BIFUNCTIONAL PROTEIN [INCLUDES 2-HYDROXYACYL-COA DEHYDRATASE (N-TER) AND ITS ACTIVATOR DOMAIN (C_TERM)"/>
    <property type="match status" value="1"/>
</dbReference>
<dbReference type="Proteomes" id="UP000885779">
    <property type="component" value="Unassembled WGS sequence"/>
</dbReference>
<protein>
    <submittedName>
        <fullName evidence="7">CoA activase</fullName>
    </submittedName>
</protein>
<keyword evidence="2" id="KW-0479">Metal-binding</keyword>
<dbReference type="InterPro" id="IPR002731">
    <property type="entry name" value="ATPase_BadF"/>
</dbReference>
<dbReference type="SUPFAM" id="SSF53067">
    <property type="entry name" value="Actin-like ATPase domain"/>
    <property type="match status" value="2"/>
</dbReference>
<accession>A0A7V4U0N4</accession>
<comment type="cofactor">
    <cofactor evidence="1">
        <name>[4Fe-4S] cluster</name>
        <dbReference type="ChEBI" id="CHEBI:49883"/>
    </cofactor>
</comment>
<comment type="caution">
    <text evidence="7">The sequence shown here is derived from an EMBL/GenBank/DDBJ whole genome shotgun (WGS) entry which is preliminary data.</text>
</comment>
<sequence>MRGDSEKGFYLGIDIGSVSVSFVLIDHNGEVVKTGYDIHHGNILKTLRSWFDPADSVPLKGLAYNQRAAVIFKRGLTVNDQVAAIEGLKYKQAHVRSLFTIGGETFGLILFDKQGRYQKYIANSSCAAGTGSFLDQQAERLGLGGSAELSDLAASFKGERPKIATRCAVFAKTDLIHSQQQGYSVAAISDGLCEGLAQNIADTLVKGVELQPPVFAIGGVSKNRRVMHHLSEIIGHPIHIPPESETVAALGCALIARNTPAAHLHQPVNDLDDLLVDEERQKQYFFPELELKYSQYPDFDSHTHYLSGNVEVDVYHLQETEETIPAYLGIDIGSTSTKAVVMDTRKEDNNVLLGLYTRTKGQPVKAVQELLKVLDEIEEQRHIRFEFKGVGTTGSGRKFIQKVISADLAVDEITAHARAAAALNPDTDTIIEIGGQDAKFTVLKNGQVTFSVMNYVCAAGTGSFIEEQAKRLNVPLQEFARRASGVPSPLTSDRCTVFMERDLNHLMQQGYEKEELLAAALHSVRDNYLSKVAHLNKIGNVICFQGATAKNKALVAAFEQKLQKPIFVSRYCHLTGALGVCLMLKEEQVRQTVFRGIEFHQESLEVRDDMCDLCNNHCKLKVIELADDKVVWGYLCGREETDHKPRRMNRSGFDLLSSRRRIFMPNRRTADQNIPTEERKSFFDNLLDFDLDRSLEKLKRIDFRPSMDNLPSIHLDESLSKVRENVELNLLSLRRRVFAPQTGQEGNDKHNGRIRIGIPNTLNLLEFVPFWQDFFERLGYQVALSRSSDEGLTRGKEISGAEFCMPISNWHGHVMSLTERCDYLFLPHILEEARKDEQLSMFCYYTNYASSMVQNIEELNLKGRSIAPLIDLGKPAIFNIRQIYDSLPQPLKIRHDPREIQSAFHESWDEFLRRKQKLIDIFREQVTDDDDISVVFVGRPYLALDRVINKNIPSTFNKMGIKTFFQDMLPPLEEESSPAGREFLGWNHWRFGNQILEAAEYIGRKRNVYAVYLTAFKCAPDSFILTYFKEIMEAYHKPYLILQLDEHGSDVGYETRIEAAVRSFRNHAARKETATPEMYHSVIDREPGKEGTILIPNYDALAGQLICAAFEHAGYKPVLIDEQPDTVISSLRINDGQCLPISTIVQGAVETVQKKGLEPEKTYLFLNTLTNLSCNFPQYPVIAQKMLEQTKTGKGIRVFATEFDMRRMPYELIYDVYSAYLLGGFLRKMACKIRPYELTPGLTDRVIEQARQTFYQAIAGGQSRDELFDEVVRQLEEIPVSEDFGKRPKVSIIGDLYVRDNDVFNQNLIRYLEDIGAEVVTTPFNYILRLLAAKRNFYYMEEKQYVNLLRSKLLVEVLERVEKRFFQSANAILNETFPEFDESTFAHLKKYNMSLEHGGETAQNIVKIYSTLEHIPDISLFVHVNPIFCCAGLVSEAIFKKVEKDIGIPIVSIIYDGTNAPKNEALAPYLHFIGKGATETV</sequence>
<dbReference type="GO" id="GO:0046872">
    <property type="term" value="F:metal ion binding"/>
    <property type="evidence" value="ECO:0007669"/>
    <property type="project" value="UniProtKB-KW"/>
</dbReference>
<name>A0A7V4U0N4_CALAY</name>
<evidence type="ECO:0000256" key="2">
    <source>
        <dbReference type="ARBA" id="ARBA00022723"/>
    </source>
</evidence>
<keyword evidence="3" id="KW-0408">Iron</keyword>
<dbReference type="EMBL" id="DRQG01000067">
    <property type="protein sequence ID" value="HGY55453.1"/>
    <property type="molecule type" value="Genomic_DNA"/>
</dbReference>
<dbReference type="Gene3D" id="3.30.420.40">
    <property type="match status" value="4"/>
</dbReference>
<evidence type="ECO:0000259" key="5">
    <source>
        <dbReference type="Pfam" id="PF01869"/>
    </source>
</evidence>
<evidence type="ECO:0000259" key="6">
    <source>
        <dbReference type="Pfam" id="PF09989"/>
    </source>
</evidence>
<dbReference type="Pfam" id="PF09989">
    <property type="entry name" value="DUF2229"/>
    <property type="match status" value="1"/>
</dbReference>
<evidence type="ECO:0000313" key="7">
    <source>
        <dbReference type="EMBL" id="HGY55453.1"/>
    </source>
</evidence>
<evidence type="ECO:0000256" key="4">
    <source>
        <dbReference type="ARBA" id="ARBA00023014"/>
    </source>
</evidence>
<dbReference type="NCBIfam" id="TIGR00241">
    <property type="entry name" value="CoA_E_activ"/>
    <property type="match status" value="1"/>
</dbReference>
<feature type="domain" description="ATPase BadF/BadG/BcrA/BcrD type" evidence="5">
    <location>
        <begin position="93"/>
        <end position="256"/>
    </location>
</feature>
<evidence type="ECO:0000256" key="1">
    <source>
        <dbReference type="ARBA" id="ARBA00001966"/>
    </source>
</evidence>
<feature type="domain" description="DUF2229" evidence="6">
    <location>
        <begin position="755"/>
        <end position="969"/>
    </location>
</feature>
<reference evidence="7" key="1">
    <citation type="journal article" date="2020" name="mSystems">
        <title>Genome- and Community-Level Interaction Insights into Carbon Utilization and Element Cycling Functions of Hydrothermarchaeota in Hydrothermal Sediment.</title>
        <authorList>
            <person name="Zhou Z."/>
            <person name="Liu Y."/>
            <person name="Xu W."/>
            <person name="Pan J."/>
            <person name="Luo Z.H."/>
            <person name="Li M."/>
        </authorList>
    </citation>
    <scope>NUCLEOTIDE SEQUENCE [LARGE SCALE GENOMIC DNA]</scope>
    <source>
        <strain evidence="7">HyVt-577</strain>
    </source>
</reference>